<keyword evidence="10" id="KW-1185">Reference proteome</keyword>
<protein>
    <recommendedName>
        <fullName evidence="3 6">Glucosylceramidase</fullName>
        <ecNumber evidence="3 6">3.2.1.45</ecNumber>
    </recommendedName>
</protein>
<accession>A0A8B8C0P1</accession>
<reference evidence="10" key="1">
    <citation type="submission" date="2024-06" db="UniProtKB">
        <authorList>
            <consortium name="RefSeq"/>
        </authorList>
    </citation>
    <scope>NUCLEOTIDE SEQUENCE [LARGE SCALE GENOMIC DNA]</scope>
</reference>
<dbReference type="GO" id="GO:0006680">
    <property type="term" value="P:glucosylceramide catabolic process"/>
    <property type="evidence" value="ECO:0007669"/>
    <property type="project" value="TreeGrafter"/>
</dbReference>
<dbReference type="RefSeq" id="XP_022309211.1">
    <property type="nucleotide sequence ID" value="XM_022453503.1"/>
</dbReference>
<dbReference type="Proteomes" id="UP000694844">
    <property type="component" value="Chromosome 1"/>
</dbReference>
<dbReference type="PRINTS" id="PR00843">
    <property type="entry name" value="GLHYDRLASE30"/>
</dbReference>
<evidence type="ECO:0000259" key="9">
    <source>
        <dbReference type="Pfam" id="PF17189"/>
    </source>
</evidence>
<evidence type="ECO:0000256" key="6">
    <source>
        <dbReference type="RuleBase" id="RU361188"/>
    </source>
</evidence>
<dbReference type="InterPro" id="IPR017853">
    <property type="entry name" value="GH"/>
</dbReference>
<evidence type="ECO:0000256" key="5">
    <source>
        <dbReference type="ARBA" id="ARBA00022801"/>
    </source>
</evidence>
<dbReference type="InterPro" id="IPR033452">
    <property type="entry name" value="GH30_C"/>
</dbReference>
<dbReference type="Gene3D" id="3.20.20.80">
    <property type="entry name" value="Glycosidases"/>
    <property type="match status" value="1"/>
</dbReference>
<dbReference type="Gene3D" id="2.60.40.1180">
    <property type="entry name" value="Golgi alpha-mannosidase II"/>
    <property type="match status" value="1"/>
</dbReference>
<feature type="domain" description="Glycosyl hydrolase family 30 beta sandwich" evidence="9">
    <location>
        <begin position="406"/>
        <end position="467"/>
    </location>
</feature>
<dbReference type="SUPFAM" id="SSF51445">
    <property type="entry name" value="(Trans)glycosidases"/>
    <property type="match status" value="1"/>
</dbReference>
<dbReference type="EC" id="3.2.1.45" evidence="3 6"/>
<dbReference type="AlphaFoldDB" id="A0A8B8C0P1"/>
<dbReference type="InterPro" id="IPR001139">
    <property type="entry name" value="Glyco_hydro_30"/>
</dbReference>
<dbReference type="Pfam" id="PF02055">
    <property type="entry name" value="Glyco_hydro_30"/>
    <property type="match status" value="1"/>
</dbReference>
<dbReference type="Pfam" id="PF17189">
    <property type="entry name" value="Glyco_hydro_30C"/>
    <property type="match status" value="1"/>
</dbReference>
<organism evidence="10 12">
    <name type="scientific">Crassostrea virginica</name>
    <name type="common">Eastern oyster</name>
    <dbReference type="NCBI Taxonomy" id="6565"/>
    <lineage>
        <taxon>Eukaryota</taxon>
        <taxon>Metazoa</taxon>
        <taxon>Spiralia</taxon>
        <taxon>Lophotrochozoa</taxon>
        <taxon>Mollusca</taxon>
        <taxon>Bivalvia</taxon>
        <taxon>Autobranchia</taxon>
        <taxon>Pteriomorphia</taxon>
        <taxon>Ostreida</taxon>
        <taxon>Ostreoidea</taxon>
        <taxon>Ostreidae</taxon>
        <taxon>Crassostrea</taxon>
    </lineage>
</organism>
<feature type="chain" id="PRO_5044666104" description="Glucosylceramidase" evidence="7">
    <location>
        <begin position="27"/>
        <end position="471"/>
    </location>
</feature>
<dbReference type="PANTHER" id="PTHR11069">
    <property type="entry name" value="GLUCOSYLCERAMIDASE"/>
    <property type="match status" value="1"/>
</dbReference>
<evidence type="ECO:0000256" key="7">
    <source>
        <dbReference type="SAM" id="SignalP"/>
    </source>
</evidence>
<evidence type="ECO:0000313" key="12">
    <source>
        <dbReference type="RefSeq" id="XP_022309212.1"/>
    </source>
</evidence>
<reference evidence="11 12" key="2">
    <citation type="submission" date="2025-04" db="UniProtKB">
        <authorList>
            <consortium name="RefSeq"/>
        </authorList>
    </citation>
    <scope>IDENTIFICATION</scope>
    <source>
        <tissue evidence="11 12">Whole sample</tissue>
    </source>
</reference>
<evidence type="ECO:0000313" key="10">
    <source>
        <dbReference type="Proteomes" id="UP000694844"/>
    </source>
</evidence>
<name>A0A8B8C0P1_CRAVI</name>
<keyword evidence="6" id="KW-0746">Sphingolipid metabolism</keyword>
<comment type="similarity">
    <text evidence="2 6">Belongs to the glycosyl hydrolase 30 family.</text>
</comment>
<evidence type="ECO:0000256" key="2">
    <source>
        <dbReference type="ARBA" id="ARBA00005382"/>
    </source>
</evidence>
<dbReference type="GeneID" id="111114949"/>
<gene>
    <name evidence="11 12" type="primary">LOC111114949</name>
</gene>
<feature type="domain" description="Glycosyl hydrolase family 30 TIM-barrel" evidence="8">
    <location>
        <begin position="69"/>
        <end position="402"/>
    </location>
</feature>
<dbReference type="PANTHER" id="PTHR11069:SF23">
    <property type="entry name" value="LYSOSOMAL ACID GLUCOSYLCERAMIDASE"/>
    <property type="match status" value="1"/>
</dbReference>
<dbReference type="GO" id="GO:0016020">
    <property type="term" value="C:membrane"/>
    <property type="evidence" value="ECO:0007669"/>
    <property type="project" value="GOC"/>
</dbReference>
<dbReference type="RefSeq" id="XP_022309212.1">
    <property type="nucleotide sequence ID" value="XM_022453504.1"/>
</dbReference>
<dbReference type="InterPro" id="IPR013780">
    <property type="entry name" value="Glyco_hydro_b"/>
</dbReference>
<comment type="catalytic activity">
    <reaction evidence="1">
        <text>a beta-D-glucosyl-(1&lt;-&gt;1')-N-acylsphing-4-enine + H2O = an N-acylsphing-4-enine + D-glucose</text>
        <dbReference type="Rhea" id="RHEA:13269"/>
        <dbReference type="ChEBI" id="CHEBI:4167"/>
        <dbReference type="ChEBI" id="CHEBI:15377"/>
        <dbReference type="ChEBI" id="CHEBI:22801"/>
        <dbReference type="ChEBI" id="CHEBI:52639"/>
        <dbReference type="EC" id="3.2.1.45"/>
    </reaction>
    <physiologicalReaction direction="left-to-right" evidence="1">
        <dbReference type="Rhea" id="RHEA:13270"/>
    </physiologicalReaction>
</comment>
<feature type="signal peptide" evidence="7">
    <location>
        <begin position="1"/>
        <end position="26"/>
    </location>
</feature>
<dbReference type="OrthoDB" id="2160638at2759"/>
<keyword evidence="6" id="KW-0443">Lipid metabolism</keyword>
<evidence type="ECO:0000256" key="4">
    <source>
        <dbReference type="ARBA" id="ARBA00022729"/>
    </source>
</evidence>
<proteinExistence type="inferred from homology"/>
<keyword evidence="5 6" id="KW-0378">Hydrolase</keyword>
<dbReference type="GO" id="GO:0004348">
    <property type="term" value="F:glucosylceramidase activity"/>
    <property type="evidence" value="ECO:0007669"/>
    <property type="project" value="UniProtKB-EC"/>
</dbReference>
<evidence type="ECO:0000259" key="8">
    <source>
        <dbReference type="Pfam" id="PF02055"/>
    </source>
</evidence>
<dbReference type="KEGG" id="cvn:111114949"/>
<evidence type="ECO:0000313" key="11">
    <source>
        <dbReference type="RefSeq" id="XP_022309211.1"/>
    </source>
</evidence>
<sequence length="471" mass="52891">MELAGSNFGLVLPCVLVTSVMILAEASMDVWVTNSNGGDRLSQKASLSPTGSSNGFHISVNRNKRYQFITGFGAALTNAAAYNLYHSQRRDQIMQDLFGPSGISISYLRLPMGGTDFQGVQPYTYDDLQPWQHNDFHMDSFSIQKDQDFIIPIIKQALKINPSLRIIATPWTAPAWMKTTNSLFGGEFHHGNNYQQAYATYFVKFIQAYQREGIQIDAVCLQNEPKHSDNAYPTMILSWEAERDIIKNYLGPAFNQNGINTKIVIYDHNWDDTSYAGNILSDSGAAQYITGSAWHCYGGRHDTTGGFHNQHPNKDIYFTECSGGDWAPGFNIVWGMRILSIGQTRNWAKTVMYWNIALDDNHGPKVGVGGCNNCNGVITIHGNGDTTKNAEYYIIGHMSKFVFPEAVRLDTPEYGWDDVHSVAFQNNDGSVAIVVLNPRNDRDQDFYIDIDGQHYQYTLPRESVATFVYRN</sequence>
<keyword evidence="6" id="KW-0326">Glycosidase</keyword>
<keyword evidence="4 7" id="KW-0732">Signal</keyword>
<evidence type="ECO:0000256" key="3">
    <source>
        <dbReference type="ARBA" id="ARBA00012658"/>
    </source>
</evidence>
<dbReference type="SUPFAM" id="SSF51011">
    <property type="entry name" value="Glycosyl hydrolase domain"/>
    <property type="match status" value="1"/>
</dbReference>
<dbReference type="InterPro" id="IPR033453">
    <property type="entry name" value="Glyco_hydro_30_TIM-barrel"/>
</dbReference>
<evidence type="ECO:0000256" key="1">
    <source>
        <dbReference type="ARBA" id="ARBA00001013"/>
    </source>
</evidence>